<evidence type="ECO:0000256" key="1">
    <source>
        <dbReference type="ARBA" id="ARBA00010552"/>
    </source>
</evidence>
<dbReference type="InterPro" id="IPR006175">
    <property type="entry name" value="YjgF/YER057c/UK114"/>
</dbReference>
<reference evidence="2" key="1">
    <citation type="submission" date="2016-01" db="EMBL/GenBank/DDBJ databases">
        <authorList>
            <person name="Peeters C."/>
        </authorList>
    </citation>
    <scope>NUCLEOTIDE SEQUENCE [LARGE SCALE GENOMIC DNA]</scope>
    <source>
        <strain evidence="2">LMG 29317</strain>
    </source>
</reference>
<protein>
    <submittedName>
        <fullName evidence="2">Endoribonuclease L-PSP</fullName>
    </submittedName>
</protein>
<dbReference type="AlphaFoldDB" id="A0A158L723"/>
<name>A0A158L723_9BURK</name>
<comment type="similarity">
    <text evidence="1">Belongs to the RutC family.</text>
</comment>
<evidence type="ECO:0000313" key="3">
    <source>
        <dbReference type="Proteomes" id="UP000055019"/>
    </source>
</evidence>
<dbReference type="SUPFAM" id="SSF55298">
    <property type="entry name" value="YjgF-like"/>
    <property type="match status" value="1"/>
</dbReference>
<dbReference type="PANTHER" id="PTHR11803:SF58">
    <property type="entry name" value="PROTEIN HMF1-RELATED"/>
    <property type="match status" value="1"/>
</dbReference>
<proteinExistence type="inferred from homology"/>
<dbReference type="EMBL" id="FCOM02000202">
    <property type="protein sequence ID" value="SAL88883.1"/>
    <property type="molecule type" value="Genomic_DNA"/>
</dbReference>
<dbReference type="PANTHER" id="PTHR11803">
    <property type="entry name" value="2-IMINOBUTANOATE/2-IMINOPROPANOATE DEAMINASE RIDA"/>
    <property type="match status" value="1"/>
</dbReference>
<gene>
    <name evidence="2" type="ORF">AWB74_08785</name>
</gene>
<accession>A0A158L723</accession>
<dbReference type="CDD" id="cd00448">
    <property type="entry name" value="YjgF_YER057c_UK114_family"/>
    <property type="match status" value="1"/>
</dbReference>
<dbReference type="GO" id="GO:0019239">
    <property type="term" value="F:deaminase activity"/>
    <property type="evidence" value="ECO:0007669"/>
    <property type="project" value="TreeGrafter"/>
</dbReference>
<organism evidence="2 3">
    <name type="scientific">Caballeronia arvi</name>
    <dbReference type="NCBI Taxonomy" id="1777135"/>
    <lineage>
        <taxon>Bacteria</taxon>
        <taxon>Pseudomonadati</taxon>
        <taxon>Pseudomonadota</taxon>
        <taxon>Betaproteobacteria</taxon>
        <taxon>Burkholderiales</taxon>
        <taxon>Burkholderiaceae</taxon>
        <taxon>Caballeronia</taxon>
    </lineage>
</organism>
<evidence type="ECO:0000313" key="2">
    <source>
        <dbReference type="EMBL" id="SAL88883.1"/>
    </source>
</evidence>
<keyword evidence="3" id="KW-1185">Reference proteome</keyword>
<dbReference type="Pfam" id="PF01042">
    <property type="entry name" value="Ribonuc_L-PSP"/>
    <property type="match status" value="1"/>
</dbReference>
<comment type="caution">
    <text evidence="2">The sequence shown here is derived from an EMBL/GenBank/DDBJ whole genome shotgun (WGS) entry which is preliminary data.</text>
</comment>
<dbReference type="OrthoDB" id="9803101at2"/>
<dbReference type="Proteomes" id="UP000055019">
    <property type="component" value="Unassembled WGS sequence"/>
</dbReference>
<sequence>MVAAFNPSGIWPPFGTFSMAVLQGDGQVVHLKGQVALYVLGQVVGLGDIRKQVRKTLENIRDVLTSMGGRMSDTMSLVHYATDVEAFMATSDIRAEFFAAPYPVTTTVQVQRLYHPDLMIEITAIAEIPRSRFHLPKTFPSIVDVSQGAPE</sequence>
<dbReference type="GO" id="GO:0005829">
    <property type="term" value="C:cytosol"/>
    <property type="evidence" value="ECO:0007669"/>
    <property type="project" value="TreeGrafter"/>
</dbReference>
<dbReference type="InterPro" id="IPR035959">
    <property type="entry name" value="RutC-like_sf"/>
</dbReference>
<dbReference type="RefSeq" id="WP_061152770.1">
    <property type="nucleotide sequence ID" value="NZ_FCOM02000202.1"/>
</dbReference>
<dbReference type="Gene3D" id="3.30.1330.40">
    <property type="entry name" value="RutC-like"/>
    <property type="match status" value="1"/>
</dbReference>